<dbReference type="Proteomes" id="UP000016930">
    <property type="component" value="Unassembled WGS sequence"/>
</dbReference>
<feature type="region of interest" description="Disordered" evidence="1">
    <location>
        <begin position="344"/>
        <end position="396"/>
    </location>
</feature>
<name>M2QR99_CERS8</name>
<dbReference type="OrthoDB" id="412402at2759"/>
<dbReference type="HOGENOM" id="CLU_560187_0_0_1"/>
<sequence>MSPPIEFQPQFGVEFEMVVKNIRRHFDCSGTEESKVFAIMAQQISNGSGQDVRSTLDKDVSDIQTLDTRPWTIVQDASIREFSKVSEKEQHSPKSKQDRTSLELVSPVLPWDSSGKGALKRVVDFIRDTWRPATNDTTGFHVHIGNDAVSEGELPFTFEQLKQLAKMCSLFEEVIDGFHPPDRAGREPEDSEYTLSNVANSFFATCQTKADRVEKLEKNVRGVQGIVDCMNRDSDKQGDTGSKKRYYKVNFASLFKHGSIEFRQHQGELRYDRIELWVSFLVEFVRASIAMTDDKIRTLAENPVTLDVLVTDVVKNEKYRRLVWKDYMKAISAPVEEQIRVLSNKDSRKERQKQEKALSGVKLAGLPAGRARGGTDRSQVAGPSTLESAVEQNASEKMPVENALIEATGEAHNLSKVKHESQSSKEPGLRGDHLGLEPPTSYDGDVESSSSDEDGLDKVRRKLWSSSDKQPVKKKGMDGDDKDLFAI</sequence>
<feature type="region of interest" description="Disordered" evidence="1">
    <location>
        <begin position="412"/>
        <end position="487"/>
    </location>
</feature>
<protein>
    <submittedName>
        <fullName evidence="2">Uncharacterized protein</fullName>
    </submittedName>
</protein>
<keyword evidence="3" id="KW-1185">Reference proteome</keyword>
<feature type="compositionally biased region" description="Basic and acidic residues" evidence="1">
    <location>
        <begin position="417"/>
        <end position="435"/>
    </location>
</feature>
<organism evidence="2 3">
    <name type="scientific">Ceriporiopsis subvermispora (strain B)</name>
    <name type="common">White-rot fungus</name>
    <name type="synonym">Gelatoporia subvermispora</name>
    <dbReference type="NCBI Taxonomy" id="914234"/>
    <lineage>
        <taxon>Eukaryota</taxon>
        <taxon>Fungi</taxon>
        <taxon>Dikarya</taxon>
        <taxon>Basidiomycota</taxon>
        <taxon>Agaricomycotina</taxon>
        <taxon>Agaricomycetes</taxon>
        <taxon>Polyporales</taxon>
        <taxon>Gelatoporiaceae</taxon>
        <taxon>Gelatoporia</taxon>
    </lineage>
</organism>
<dbReference type="Pfam" id="PF12224">
    <property type="entry name" value="Amidoligase_2"/>
    <property type="match status" value="1"/>
</dbReference>
<dbReference type="EMBL" id="KB445793">
    <property type="protein sequence ID" value="EMD39608.1"/>
    <property type="molecule type" value="Genomic_DNA"/>
</dbReference>
<proteinExistence type="predicted"/>
<feature type="compositionally biased region" description="Basic and acidic residues" evidence="1">
    <location>
        <begin position="344"/>
        <end position="356"/>
    </location>
</feature>
<gene>
    <name evidence="2" type="ORF">CERSUDRAFT_71500</name>
</gene>
<dbReference type="PANTHER" id="PTHR36847:SF1">
    <property type="entry name" value="AMIDOLIGASE ENZYME"/>
    <property type="match status" value="1"/>
</dbReference>
<dbReference type="InterPro" id="IPR022025">
    <property type="entry name" value="Amidoligase_2"/>
</dbReference>
<evidence type="ECO:0000256" key="1">
    <source>
        <dbReference type="SAM" id="MobiDB-lite"/>
    </source>
</evidence>
<dbReference type="AlphaFoldDB" id="M2QR99"/>
<feature type="compositionally biased region" description="Acidic residues" evidence="1">
    <location>
        <begin position="444"/>
        <end position="455"/>
    </location>
</feature>
<accession>M2QR99</accession>
<evidence type="ECO:0000313" key="2">
    <source>
        <dbReference type="EMBL" id="EMD39608.1"/>
    </source>
</evidence>
<reference evidence="2 3" key="1">
    <citation type="journal article" date="2012" name="Proc. Natl. Acad. Sci. U.S.A.">
        <title>Comparative genomics of Ceriporiopsis subvermispora and Phanerochaete chrysosporium provide insight into selective ligninolysis.</title>
        <authorList>
            <person name="Fernandez-Fueyo E."/>
            <person name="Ruiz-Duenas F.J."/>
            <person name="Ferreira P."/>
            <person name="Floudas D."/>
            <person name="Hibbett D.S."/>
            <person name="Canessa P."/>
            <person name="Larrondo L.F."/>
            <person name="James T.Y."/>
            <person name="Seelenfreund D."/>
            <person name="Lobos S."/>
            <person name="Polanco R."/>
            <person name="Tello M."/>
            <person name="Honda Y."/>
            <person name="Watanabe T."/>
            <person name="Watanabe T."/>
            <person name="Ryu J.S."/>
            <person name="Kubicek C.P."/>
            <person name="Schmoll M."/>
            <person name="Gaskell J."/>
            <person name="Hammel K.E."/>
            <person name="St John F.J."/>
            <person name="Vanden Wymelenberg A."/>
            <person name="Sabat G."/>
            <person name="Splinter BonDurant S."/>
            <person name="Syed K."/>
            <person name="Yadav J.S."/>
            <person name="Doddapaneni H."/>
            <person name="Subramanian V."/>
            <person name="Lavin J.L."/>
            <person name="Oguiza J.A."/>
            <person name="Perez G."/>
            <person name="Pisabarro A.G."/>
            <person name="Ramirez L."/>
            <person name="Santoyo F."/>
            <person name="Master E."/>
            <person name="Coutinho P.M."/>
            <person name="Henrissat B."/>
            <person name="Lombard V."/>
            <person name="Magnuson J.K."/>
            <person name="Kuees U."/>
            <person name="Hori C."/>
            <person name="Igarashi K."/>
            <person name="Samejima M."/>
            <person name="Held B.W."/>
            <person name="Barry K.W."/>
            <person name="LaButti K.M."/>
            <person name="Lapidus A."/>
            <person name="Lindquist E.A."/>
            <person name="Lucas S.M."/>
            <person name="Riley R."/>
            <person name="Salamov A.A."/>
            <person name="Hoffmeister D."/>
            <person name="Schwenk D."/>
            <person name="Hadar Y."/>
            <person name="Yarden O."/>
            <person name="de Vries R.P."/>
            <person name="Wiebenga A."/>
            <person name="Stenlid J."/>
            <person name="Eastwood D."/>
            <person name="Grigoriev I.V."/>
            <person name="Berka R.M."/>
            <person name="Blanchette R.A."/>
            <person name="Kersten P."/>
            <person name="Martinez A.T."/>
            <person name="Vicuna R."/>
            <person name="Cullen D."/>
        </authorList>
    </citation>
    <scope>NUCLEOTIDE SEQUENCE [LARGE SCALE GENOMIC DNA]</scope>
    <source>
        <strain evidence="2 3">B</strain>
    </source>
</reference>
<feature type="compositionally biased region" description="Polar residues" evidence="1">
    <location>
        <begin position="376"/>
        <end position="395"/>
    </location>
</feature>
<feature type="compositionally biased region" description="Basic and acidic residues" evidence="1">
    <location>
        <begin position="475"/>
        <end position="487"/>
    </location>
</feature>
<dbReference type="PANTHER" id="PTHR36847">
    <property type="entry name" value="AMIDOLIGASE ENZYME"/>
    <property type="match status" value="1"/>
</dbReference>
<evidence type="ECO:0000313" key="3">
    <source>
        <dbReference type="Proteomes" id="UP000016930"/>
    </source>
</evidence>
<dbReference type="STRING" id="914234.M2QR99"/>